<evidence type="ECO:0000256" key="1">
    <source>
        <dbReference type="ARBA" id="ARBA00004429"/>
    </source>
</evidence>
<accession>A0A4S8F6E5</accession>
<dbReference type="PANTHER" id="PTHR30574">
    <property type="entry name" value="INNER MEMBRANE PROTEIN YEDE"/>
    <property type="match status" value="1"/>
</dbReference>
<proteinExistence type="inferred from homology"/>
<evidence type="ECO:0000256" key="4">
    <source>
        <dbReference type="ARBA" id="ARBA00022519"/>
    </source>
</evidence>
<evidence type="ECO:0000256" key="3">
    <source>
        <dbReference type="ARBA" id="ARBA00022475"/>
    </source>
</evidence>
<feature type="transmembrane region" description="Helical" evidence="9">
    <location>
        <begin position="30"/>
        <end position="54"/>
    </location>
</feature>
<gene>
    <name evidence="10" type="ORF">E9531_07300</name>
</gene>
<reference evidence="10 11" key="1">
    <citation type="journal article" date="2015" name="Antonie Van Leeuwenhoek">
        <title>Lampropedia puyangensis sp. nov., isolated from symptomatic bark of Populus ? euramericana canker and emended description of Lampropedia hyalina (Ehrenberg 1832) Lee et al. 2004.</title>
        <authorList>
            <person name="Li Y."/>
            <person name="Wang T."/>
            <person name="Piao C.G."/>
            <person name="Wang L.F."/>
            <person name="Tian G.Z."/>
            <person name="Zhu T.H."/>
            <person name="Guo M.W."/>
        </authorList>
    </citation>
    <scope>NUCLEOTIDE SEQUENCE [LARGE SCALE GENOMIC DNA]</scope>
    <source>
        <strain evidence="10 11">2-bin</strain>
    </source>
</reference>
<feature type="transmembrane region" description="Helical" evidence="9">
    <location>
        <begin position="139"/>
        <end position="159"/>
    </location>
</feature>
<feature type="transmembrane region" description="Helical" evidence="9">
    <location>
        <begin position="386"/>
        <end position="405"/>
    </location>
</feature>
<keyword evidence="5 9" id="KW-0812">Transmembrane</keyword>
<evidence type="ECO:0000256" key="2">
    <source>
        <dbReference type="ARBA" id="ARBA00022448"/>
    </source>
</evidence>
<dbReference type="AlphaFoldDB" id="A0A4S8F6E5"/>
<comment type="subcellular location">
    <subcellularLocation>
        <location evidence="1">Cell inner membrane</location>
        <topology evidence="1">Multi-pass membrane protein</topology>
    </subcellularLocation>
</comment>
<feature type="transmembrane region" description="Helical" evidence="9">
    <location>
        <begin position="179"/>
        <end position="200"/>
    </location>
</feature>
<dbReference type="Proteomes" id="UP000308917">
    <property type="component" value="Unassembled WGS sequence"/>
</dbReference>
<evidence type="ECO:0000256" key="5">
    <source>
        <dbReference type="ARBA" id="ARBA00022692"/>
    </source>
</evidence>
<dbReference type="EMBL" id="STFG01000006">
    <property type="protein sequence ID" value="THU02481.1"/>
    <property type="molecule type" value="Genomic_DNA"/>
</dbReference>
<dbReference type="Pfam" id="PF04143">
    <property type="entry name" value="Sulf_transp"/>
    <property type="match status" value="1"/>
</dbReference>
<dbReference type="OrthoDB" id="9794165at2"/>
<keyword evidence="11" id="KW-1185">Reference proteome</keyword>
<dbReference type="PANTHER" id="PTHR30574:SF1">
    <property type="entry name" value="SULPHUR TRANSPORT DOMAIN-CONTAINING PROTEIN"/>
    <property type="match status" value="1"/>
</dbReference>
<feature type="transmembrane region" description="Helical" evidence="9">
    <location>
        <begin position="109"/>
        <end position="132"/>
    </location>
</feature>
<evidence type="ECO:0000256" key="7">
    <source>
        <dbReference type="ARBA" id="ARBA00023136"/>
    </source>
</evidence>
<evidence type="ECO:0000256" key="6">
    <source>
        <dbReference type="ARBA" id="ARBA00022989"/>
    </source>
</evidence>
<dbReference type="RefSeq" id="WP_136573103.1">
    <property type="nucleotide sequence ID" value="NZ_STFG01000006.1"/>
</dbReference>
<evidence type="ECO:0000256" key="9">
    <source>
        <dbReference type="SAM" id="Phobius"/>
    </source>
</evidence>
<evidence type="ECO:0000256" key="8">
    <source>
        <dbReference type="ARBA" id="ARBA00035655"/>
    </source>
</evidence>
<evidence type="ECO:0000313" key="11">
    <source>
        <dbReference type="Proteomes" id="UP000308917"/>
    </source>
</evidence>
<feature type="transmembrane region" description="Helical" evidence="9">
    <location>
        <begin position="66"/>
        <end position="89"/>
    </location>
</feature>
<comment type="similarity">
    <text evidence="8">Belongs to the TsuA/YedE (TC 9.B.102) family.</text>
</comment>
<keyword evidence="6 9" id="KW-1133">Transmembrane helix</keyword>
<protein>
    <submittedName>
        <fullName evidence="10">YeeE/YedE family protein</fullName>
    </submittedName>
</protein>
<evidence type="ECO:0000313" key="10">
    <source>
        <dbReference type="EMBL" id="THU02481.1"/>
    </source>
</evidence>
<feature type="transmembrane region" description="Helical" evidence="9">
    <location>
        <begin position="361"/>
        <end position="380"/>
    </location>
</feature>
<sequence>MQRVASWGVWSLLLLWGTWLQAQAGGATLVFALTCGVALGVAFQRSRFCFYCHARDWFENRDPRGMLAIVLAVAIGLIGYTAVLGGWIVNPAAGRLPPDIHIGPVSWVLLLAGAAFGLGMVVSGSCISAHWYRLSEGSTVSPFALIGTAMGFVVGFKSWNGLYSLAIADAPVVWLPAHLGYGGALVVQLAVLVAVVVYLWRGFASPLYQQKVANAQLGQQVDHHKQAQATQGRISAAASVPNLHQVWAQLWQGRWPYWTGGLVVGLVGVLAIIRMKPLGVTAFLGTASRQWADAQGWIPATMHGLDGFAGCSTTPQSTWLMPNAVLLTGIVGGAFAAAFLSRQFVFKIPGARDVVRGLSGGLLLGWGAMVGLGCTVGTLLSGSQAGAVSGWVFGAAMFATIGLALKIKARWL</sequence>
<keyword evidence="7 9" id="KW-0472">Membrane</keyword>
<comment type="caution">
    <text evidence="10">The sequence shown here is derived from an EMBL/GenBank/DDBJ whole genome shotgun (WGS) entry which is preliminary data.</text>
</comment>
<name>A0A4S8F6E5_9BURK</name>
<feature type="transmembrane region" description="Helical" evidence="9">
    <location>
        <begin position="255"/>
        <end position="273"/>
    </location>
</feature>
<keyword evidence="4" id="KW-0997">Cell inner membrane</keyword>
<feature type="transmembrane region" description="Helical" evidence="9">
    <location>
        <begin position="319"/>
        <end position="340"/>
    </location>
</feature>
<keyword evidence="3" id="KW-1003">Cell membrane</keyword>
<dbReference type="GO" id="GO:0005886">
    <property type="term" value="C:plasma membrane"/>
    <property type="evidence" value="ECO:0007669"/>
    <property type="project" value="UniProtKB-SubCell"/>
</dbReference>
<keyword evidence="2" id="KW-0813">Transport</keyword>
<organism evidence="10 11">
    <name type="scientific">Lampropedia puyangensis</name>
    <dbReference type="NCBI Taxonomy" id="1330072"/>
    <lineage>
        <taxon>Bacteria</taxon>
        <taxon>Pseudomonadati</taxon>
        <taxon>Pseudomonadota</taxon>
        <taxon>Betaproteobacteria</taxon>
        <taxon>Burkholderiales</taxon>
        <taxon>Comamonadaceae</taxon>
        <taxon>Lampropedia</taxon>
    </lineage>
</organism>
<dbReference type="InterPro" id="IPR007272">
    <property type="entry name" value="Sulf_transp_TsuA/YedE"/>
</dbReference>